<sequence length="115" mass="13634">MNERDLIIERLEKKLAEKEKEIKELKRVAGMNVEEMKSEIISEIRKELEKVRVLEAKVSELNKTVESLMDEILYLKSELSTREQKSREIREILSPEEESRETEEKEDSDEIIVVD</sequence>
<protein>
    <submittedName>
        <fullName evidence="3">Uncharacterized protein</fullName>
    </submittedName>
</protein>
<evidence type="ECO:0000256" key="1">
    <source>
        <dbReference type="SAM" id="Coils"/>
    </source>
</evidence>
<evidence type="ECO:0000313" key="3">
    <source>
        <dbReference type="EMBL" id="XAT64459.1"/>
    </source>
</evidence>
<keyword evidence="1" id="KW-0175">Coiled coil</keyword>
<feature type="coiled-coil region" evidence="1">
    <location>
        <begin position="1"/>
        <end position="71"/>
    </location>
</feature>
<feature type="compositionally biased region" description="Acidic residues" evidence="2">
    <location>
        <begin position="94"/>
        <end position="115"/>
    </location>
</feature>
<feature type="compositionally biased region" description="Basic and acidic residues" evidence="2">
    <location>
        <begin position="82"/>
        <end position="93"/>
    </location>
</feature>
<gene>
    <name evidence="3" type="ORF">LPQ35_03550</name>
</gene>
<keyword evidence="4" id="KW-1185">Reference proteome</keyword>
<organism evidence="3 4">
    <name type="scientific">Geoglobus acetivorans</name>
    <dbReference type="NCBI Taxonomy" id="565033"/>
    <lineage>
        <taxon>Archaea</taxon>
        <taxon>Methanobacteriati</taxon>
        <taxon>Methanobacteriota</taxon>
        <taxon>Archaeoglobi</taxon>
        <taxon>Archaeoglobales</taxon>
        <taxon>Archaeoglobaceae</taxon>
        <taxon>Geoglobus</taxon>
    </lineage>
</organism>
<accession>A0ABZ3H750</accession>
<evidence type="ECO:0000313" key="4">
    <source>
        <dbReference type="Proteomes" id="UP001492541"/>
    </source>
</evidence>
<dbReference type="GeneID" id="90448729"/>
<dbReference type="RefSeq" id="WP_193805866.1">
    <property type="nucleotide sequence ID" value="NZ_CP087714.1"/>
</dbReference>
<name>A0ABZ3H750_GEOAI</name>
<proteinExistence type="predicted"/>
<feature type="region of interest" description="Disordered" evidence="2">
    <location>
        <begin position="82"/>
        <end position="115"/>
    </location>
</feature>
<reference evidence="3 4" key="1">
    <citation type="submission" date="2021-11" db="EMBL/GenBank/DDBJ databases">
        <title>Whole genome of Geoglobus acetivorans.</title>
        <authorList>
            <person name="Liu D."/>
        </authorList>
    </citation>
    <scope>NUCLEOTIDE SEQUENCE [LARGE SCALE GENOMIC DNA]</scope>
    <source>
        <strain evidence="3 4">SBH6</strain>
    </source>
</reference>
<evidence type="ECO:0000256" key="2">
    <source>
        <dbReference type="SAM" id="MobiDB-lite"/>
    </source>
</evidence>
<dbReference type="Proteomes" id="UP001492541">
    <property type="component" value="Chromosome"/>
</dbReference>
<dbReference type="EMBL" id="CP087714">
    <property type="protein sequence ID" value="XAT64459.1"/>
    <property type="molecule type" value="Genomic_DNA"/>
</dbReference>